<keyword evidence="3" id="KW-0812">Transmembrane</keyword>
<dbReference type="Proteomes" id="UP000298787">
    <property type="component" value="Chromosome 24"/>
</dbReference>
<evidence type="ECO:0000256" key="2">
    <source>
        <dbReference type="ARBA" id="ARBA00023157"/>
    </source>
</evidence>
<keyword evidence="5" id="KW-1185">Reference proteome</keyword>
<dbReference type="AlphaFoldDB" id="A0A4U5VWR5"/>
<gene>
    <name evidence="4" type="ORF">D9C73_026725</name>
</gene>
<evidence type="ECO:0000256" key="1">
    <source>
        <dbReference type="ARBA" id="ARBA00022729"/>
    </source>
</evidence>
<dbReference type="PANTHER" id="PTHR11481">
    <property type="entry name" value="IMMUNOGLOBULIN FC RECEPTOR"/>
    <property type="match status" value="1"/>
</dbReference>
<evidence type="ECO:0000313" key="4">
    <source>
        <dbReference type="EMBL" id="TKS93288.1"/>
    </source>
</evidence>
<evidence type="ECO:0000256" key="3">
    <source>
        <dbReference type="SAM" id="Phobius"/>
    </source>
</evidence>
<keyword evidence="2" id="KW-1015">Disulfide bond</keyword>
<dbReference type="GO" id="GO:0006955">
    <property type="term" value="P:immune response"/>
    <property type="evidence" value="ECO:0007669"/>
    <property type="project" value="TreeGrafter"/>
</dbReference>
<dbReference type="SUPFAM" id="SSF48726">
    <property type="entry name" value="Immunoglobulin"/>
    <property type="match status" value="1"/>
</dbReference>
<dbReference type="PANTHER" id="PTHR11481:SF64">
    <property type="entry name" value="FC RECEPTOR-LIKE PROTEIN 4"/>
    <property type="match status" value="1"/>
</dbReference>
<reference evidence="4 5" key="1">
    <citation type="submission" date="2019-01" db="EMBL/GenBank/DDBJ databases">
        <title>Genome Assembly of Collichthys lucidus.</title>
        <authorList>
            <person name="Cai M."/>
            <person name="Xiao S."/>
        </authorList>
    </citation>
    <scope>NUCLEOTIDE SEQUENCE [LARGE SCALE GENOMIC DNA]</scope>
    <source>
        <strain evidence="4">JT15FE1705JMU</strain>
        <tissue evidence="4">Muscle</tissue>
    </source>
</reference>
<proteinExistence type="predicted"/>
<keyword evidence="1" id="KW-0732">Signal</keyword>
<dbReference type="GO" id="GO:0004888">
    <property type="term" value="F:transmembrane signaling receptor activity"/>
    <property type="evidence" value="ECO:0007669"/>
    <property type="project" value="TreeGrafter"/>
</dbReference>
<sequence>MPHVINYIKSLIPTHNLVDVDLMFLKSCLYFPFQPPAATLSISPDKSQFFRYDRINLTCASPENSTGWTLRRNGSSQALVPCKAGCVLDDVYPTDTDWYWCQSEDGKCSNVVSINVTAGAVILESPALPVTEGDKVTLRCRYKERYAKNSTSDFPAKFFRGGVFIGIEPTGKKILPAVSKYDEGSYMCQHPMKGKSPESRLVVRGDMMFYLIGAKPREDPLLPSPPPPPSFMLELVCIILLSIIYAFIIIMGIYACRRCARAHDCARRKASADVRFEEVQPVYIIT</sequence>
<keyword evidence="3" id="KW-0472">Membrane</keyword>
<accession>A0A4U5VWR5</accession>
<organism evidence="4 5">
    <name type="scientific">Collichthys lucidus</name>
    <name type="common">Big head croaker</name>
    <name type="synonym">Sciaena lucida</name>
    <dbReference type="NCBI Taxonomy" id="240159"/>
    <lineage>
        <taxon>Eukaryota</taxon>
        <taxon>Metazoa</taxon>
        <taxon>Chordata</taxon>
        <taxon>Craniata</taxon>
        <taxon>Vertebrata</taxon>
        <taxon>Euteleostomi</taxon>
        <taxon>Actinopterygii</taxon>
        <taxon>Neopterygii</taxon>
        <taxon>Teleostei</taxon>
        <taxon>Neoteleostei</taxon>
        <taxon>Acanthomorphata</taxon>
        <taxon>Eupercaria</taxon>
        <taxon>Sciaenidae</taxon>
        <taxon>Collichthys</taxon>
    </lineage>
</organism>
<name>A0A4U5VWR5_COLLU</name>
<dbReference type="EMBL" id="CM014101">
    <property type="protein sequence ID" value="TKS93288.1"/>
    <property type="molecule type" value="Genomic_DNA"/>
</dbReference>
<dbReference type="GO" id="GO:0007166">
    <property type="term" value="P:cell surface receptor signaling pathway"/>
    <property type="evidence" value="ECO:0007669"/>
    <property type="project" value="TreeGrafter"/>
</dbReference>
<keyword evidence="3" id="KW-1133">Transmembrane helix</keyword>
<protein>
    <submittedName>
        <fullName evidence="4">Sialoadhesin</fullName>
    </submittedName>
</protein>
<feature type="transmembrane region" description="Helical" evidence="3">
    <location>
        <begin position="231"/>
        <end position="254"/>
    </location>
</feature>
<dbReference type="InterPro" id="IPR013783">
    <property type="entry name" value="Ig-like_fold"/>
</dbReference>
<dbReference type="STRING" id="240159.A0A4U5VWR5"/>
<dbReference type="InterPro" id="IPR050488">
    <property type="entry name" value="Ig_Fc_receptor"/>
</dbReference>
<evidence type="ECO:0000313" key="5">
    <source>
        <dbReference type="Proteomes" id="UP000298787"/>
    </source>
</evidence>
<dbReference type="GO" id="GO:0009897">
    <property type="term" value="C:external side of plasma membrane"/>
    <property type="evidence" value="ECO:0007669"/>
    <property type="project" value="TreeGrafter"/>
</dbReference>
<dbReference type="Gene3D" id="2.60.40.10">
    <property type="entry name" value="Immunoglobulins"/>
    <property type="match status" value="2"/>
</dbReference>
<dbReference type="InterPro" id="IPR036179">
    <property type="entry name" value="Ig-like_dom_sf"/>
</dbReference>